<dbReference type="AlphaFoldDB" id="A0A0D2BXJ5"/>
<dbReference type="Proteomes" id="UP000054466">
    <property type="component" value="Unassembled WGS sequence"/>
</dbReference>
<keyword evidence="6 9" id="KW-1133">Transmembrane helix</keyword>
<feature type="compositionally biased region" description="Acidic residues" evidence="8">
    <location>
        <begin position="306"/>
        <end position="315"/>
    </location>
</feature>
<evidence type="ECO:0000256" key="5">
    <source>
        <dbReference type="ARBA" id="ARBA00022833"/>
    </source>
</evidence>
<evidence type="ECO:0000313" key="12">
    <source>
        <dbReference type="Proteomes" id="UP000054466"/>
    </source>
</evidence>
<dbReference type="VEuPathDB" id="FungiDB:PV07_12012"/>
<dbReference type="GeneID" id="27351206"/>
<dbReference type="PROSITE" id="PS51292">
    <property type="entry name" value="ZF_RING_CH"/>
    <property type="match status" value="1"/>
</dbReference>
<dbReference type="Gene3D" id="3.30.40.10">
    <property type="entry name" value="Zinc/RING finger domain, C3HC4 (zinc finger)"/>
    <property type="match status" value="1"/>
</dbReference>
<feature type="domain" description="RING-CH-type" evidence="10">
    <location>
        <begin position="41"/>
        <end position="114"/>
    </location>
</feature>
<dbReference type="STRING" id="569365.A0A0D2BXJ5"/>
<dbReference type="HOGENOM" id="CLU_026793_0_0_1"/>
<evidence type="ECO:0000256" key="7">
    <source>
        <dbReference type="ARBA" id="ARBA00023136"/>
    </source>
</evidence>
<evidence type="ECO:0000259" key="10">
    <source>
        <dbReference type="PROSITE" id="PS51292"/>
    </source>
</evidence>
<dbReference type="InterPro" id="IPR013083">
    <property type="entry name" value="Znf_RING/FYVE/PHD"/>
</dbReference>
<feature type="region of interest" description="Disordered" evidence="8">
    <location>
        <begin position="1"/>
        <end position="42"/>
    </location>
</feature>
<keyword evidence="2 9" id="KW-0812">Transmembrane</keyword>
<feature type="region of interest" description="Disordered" evidence="8">
    <location>
        <begin position="267"/>
        <end position="288"/>
    </location>
</feature>
<evidence type="ECO:0000256" key="8">
    <source>
        <dbReference type="SAM" id="MobiDB-lite"/>
    </source>
</evidence>
<evidence type="ECO:0000256" key="4">
    <source>
        <dbReference type="ARBA" id="ARBA00022771"/>
    </source>
</evidence>
<evidence type="ECO:0000256" key="6">
    <source>
        <dbReference type="ARBA" id="ARBA00022989"/>
    </source>
</evidence>
<feature type="compositionally biased region" description="Polar residues" evidence="8">
    <location>
        <begin position="18"/>
        <end position="27"/>
    </location>
</feature>
<evidence type="ECO:0000256" key="3">
    <source>
        <dbReference type="ARBA" id="ARBA00022723"/>
    </source>
</evidence>
<evidence type="ECO:0000256" key="1">
    <source>
        <dbReference type="ARBA" id="ARBA00004141"/>
    </source>
</evidence>
<dbReference type="OrthoDB" id="5817083at2759"/>
<evidence type="ECO:0000256" key="2">
    <source>
        <dbReference type="ARBA" id="ARBA00022692"/>
    </source>
</evidence>
<dbReference type="PANTHER" id="PTHR46283">
    <property type="entry name" value="E3 UBIQUITIN-PROTEIN LIGASE MARCH5"/>
    <property type="match status" value="1"/>
</dbReference>
<comment type="subcellular location">
    <subcellularLocation>
        <location evidence="1">Membrane</location>
        <topology evidence="1">Multi-pass membrane protein</topology>
    </subcellularLocation>
</comment>
<dbReference type="GO" id="GO:0008270">
    <property type="term" value="F:zinc ion binding"/>
    <property type="evidence" value="ECO:0007669"/>
    <property type="project" value="UniProtKB-KW"/>
</dbReference>
<proteinExistence type="predicted"/>
<dbReference type="EMBL" id="KN847046">
    <property type="protein sequence ID" value="KIW23843.1"/>
    <property type="molecule type" value="Genomic_DNA"/>
</dbReference>
<dbReference type="SUPFAM" id="SSF57850">
    <property type="entry name" value="RING/U-box"/>
    <property type="match status" value="1"/>
</dbReference>
<gene>
    <name evidence="11" type="ORF">PV07_12012</name>
</gene>
<keyword evidence="7 9" id="KW-0472">Membrane</keyword>
<feature type="compositionally biased region" description="Acidic residues" evidence="8">
    <location>
        <begin position="276"/>
        <end position="288"/>
    </location>
</feature>
<organism evidence="11 12">
    <name type="scientific">Cladophialophora immunda</name>
    <dbReference type="NCBI Taxonomy" id="569365"/>
    <lineage>
        <taxon>Eukaryota</taxon>
        <taxon>Fungi</taxon>
        <taxon>Dikarya</taxon>
        <taxon>Ascomycota</taxon>
        <taxon>Pezizomycotina</taxon>
        <taxon>Eurotiomycetes</taxon>
        <taxon>Chaetothyriomycetidae</taxon>
        <taxon>Chaetothyriales</taxon>
        <taxon>Herpotrichiellaceae</taxon>
        <taxon>Cladophialophora</taxon>
    </lineage>
</organism>
<feature type="region of interest" description="Disordered" evidence="8">
    <location>
        <begin position="306"/>
        <end position="332"/>
    </location>
</feature>
<protein>
    <recommendedName>
        <fullName evidence="10">RING-CH-type domain-containing protein</fullName>
    </recommendedName>
</protein>
<dbReference type="SMART" id="SM00744">
    <property type="entry name" value="RINGv"/>
    <property type="match status" value="1"/>
</dbReference>
<sequence length="445" mass="49235">MDPEGADTVVLDRPSPDPAQTSGNGAKSPQDKNSRPSALSRASTFGPKCWICMSDKSEDDPNNPPIWRSPCSCSLTAHEACLLDWVADLENPKNKNKNSRHILCPQCKSEIRISRPRSYVVESYRALDRTLGKLVLPGLGLSFVGTLWAGAWFHGFQSVYFVFGHADADRVFRYAIQRSEFAWMYCLIPVNLILARTDYADFALPGSSLILLSTQITDKFGIDMTIWPPLPSTVFACLPAMRSVYNWCYHKAFYDLNQKWLAEVQPRHNERGDAQGENEGDVNEDEGQELVEDGELVLQIDVNLNGEEEGEDGGDEQAGVAGNGGNAQGQPENQHVRRILGRHDLVDGSGSIGQTVLGALVFPAVAAGMGNLISYVLPSSWLTYRNIASGRPGLLSTKWGRSVVGGCLFVVFKDALLLYCRWKLAQGHRQRRIMNFDKSTKMYSV</sequence>
<feature type="transmembrane region" description="Helical" evidence="9">
    <location>
        <begin position="134"/>
        <end position="155"/>
    </location>
</feature>
<keyword evidence="4" id="KW-0863">Zinc-finger</keyword>
<keyword evidence="3" id="KW-0479">Metal-binding</keyword>
<keyword evidence="12" id="KW-1185">Reference proteome</keyword>
<dbReference type="GO" id="GO:0016020">
    <property type="term" value="C:membrane"/>
    <property type="evidence" value="ECO:0007669"/>
    <property type="project" value="UniProtKB-SubCell"/>
</dbReference>
<evidence type="ECO:0000313" key="11">
    <source>
        <dbReference type="EMBL" id="KIW23843.1"/>
    </source>
</evidence>
<accession>A0A0D2BXJ5</accession>
<dbReference type="Pfam" id="PF12906">
    <property type="entry name" value="RINGv"/>
    <property type="match status" value="1"/>
</dbReference>
<evidence type="ECO:0000256" key="9">
    <source>
        <dbReference type="SAM" id="Phobius"/>
    </source>
</evidence>
<name>A0A0D2BXJ5_9EURO</name>
<dbReference type="InterPro" id="IPR011016">
    <property type="entry name" value="Znf_RING-CH"/>
</dbReference>
<reference evidence="11 12" key="1">
    <citation type="submission" date="2015-01" db="EMBL/GenBank/DDBJ databases">
        <title>The Genome Sequence of Cladophialophora immunda CBS83496.</title>
        <authorList>
            <consortium name="The Broad Institute Genomics Platform"/>
            <person name="Cuomo C."/>
            <person name="de Hoog S."/>
            <person name="Gorbushina A."/>
            <person name="Stielow B."/>
            <person name="Teixiera M."/>
            <person name="Abouelleil A."/>
            <person name="Chapman S.B."/>
            <person name="Priest M."/>
            <person name="Young S.K."/>
            <person name="Wortman J."/>
            <person name="Nusbaum C."/>
            <person name="Birren B."/>
        </authorList>
    </citation>
    <scope>NUCLEOTIDE SEQUENCE [LARGE SCALE GENOMIC DNA]</scope>
    <source>
        <strain evidence="11 12">CBS 83496</strain>
    </source>
</reference>
<dbReference type="RefSeq" id="XP_016244059.1">
    <property type="nucleotide sequence ID" value="XM_016399497.1"/>
</dbReference>
<keyword evidence="5" id="KW-0862">Zinc</keyword>